<dbReference type="Gene3D" id="1.10.10.60">
    <property type="entry name" value="Homeodomain-like"/>
    <property type="match status" value="1"/>
</dbReference>
<dbReference type="Proteomes" id="UP000002282">
    <property type="component" value="Chromosome 2R"/>
</dbReference>
<evidence type="ECO:0000313" key="5">
    <source>
        <dbReference type="Proteomes" id="UP000002282"/>
    </source>
</evidence>
<feature type="region of interest" description="Disordered" evidence="2">
    <location>
        <begin position="256"/>
        <end position="277"/>
    </location>
</feature>
<evidence type="ECO:0000256" key="2">
    <source>
        <dbReference type="SAM" id="MobiDB-lite"/>
    </source>
</evidence>
<feature type="region of interest" description="Disordered" evidence="2">
    <location>
        <begin position="564"/>
        <end position="593"/>
    </location>
</feature>
<dbReference type="KEGG" id="dya:Dyak_GE12292"/>
<organism evidence="4 5">
    <name type="scientific">Drosophila yakuba</name>
    <name type="common">Fruit fly</name>
    <dbReference type="NCBI Taxonomy" id="7245"/>
    <lineage>
        <taxon>Eukaryota</taxon>
        <taxon>Metazoa</taxon>
        <taxon>Ecdysozoa</taxon>
        <taxon>Arthropoda</taxon>
        <taxon>Hexapoda</taxon>
        <taxon>Insecta</taxon>
        <taxon>Pterygota</taxon>
        <taxon>Neoptera</taxon>
        <taxon>Endopterygota</taxon>
        <taxon>Diptera</taxon>
        <taxon>Brachycera</taxon>
        <taxon>Muscomorpha</taxon>
        <taxon>Ephydroidea</taxon>
        <taxon>Drosophilidae</taxon>
        <taxon>Drosophila</taxon>
        <taxon>Sophophora</taxon>
    </lineage>
</organism>
<dbReference type="InterPro" id="IPR026095">
    <property type="entry name" value="Myb/SANT-like_DNA-bd_dom_prot"/>
</dbReference>
<feature type="compositionally biased region" description="Basic and acidic residues" evidence="2">
    <location>
        <begin position="578"/>
        <end position="593"/>
    </location>
</feature>
<accession>B4P7N6</accession>
<proteinExistence type="predicted"/>
<keyword evidence="5" id="KW-1185">Reference proteome</keyword>
<evidence type="ECO:0000259" key="3">
    <source>
        <dbReference type="Pfam" id="PF13837"/>
    </source>
</evidence>
<dbReference type="GO" id="GO:0045893">
    <property type="term" value="P:positive regulation of DNA-templated transcription"/>
    <property type="evidence" value="ECO:0007669"/>
    <property type="project" value="TreeGrafter"/>
</dbReference>
<dbReference type="SMR" id="B4P7N6"/>
<feature type="domain" description="Myb/SANT-like DNA-binding" evidence="3">
    <location>
        <begin position="133"/>
        <end position="225"/>
    </location>
</feature>
<name>B4P7N6_DROYA</name>
<dbReference type="OrthoDB" id="691673at2759"/>
<feature type="compositionally biased region" description="Polar residues" evidence="2">
    <location>
        <begin position="95"/>
        <end position="122"/>
    </location>
</feature>
<feature type="region of interest" description="Disordered" evidence="2">
    <location>
        <begin position="77"/>
        <end position="127"/>
    </location>
</feature>
<dbReference type="PANTHER" id="PTHR22666:SF3">
    <property type="entry name" value="MYB_SANT-LIKE DNA-BINDING DOMAIN-CONTAINING PROTEIN 1"/>
    <property type="match status" value="1"/>
</dbReference>
<dbReference type="HOGENOM" id="CLU_411191_0_0_1"/>
<feature type="coiled-coil region" evidence="1">
    <location>
        <begin position="604"/>
        <end position="631"/>
    </location>
</feature>
<evidence type="ECO:0000256" key="1">
    <source>
        <dbReference type="SAM" id="Coils"/>
    </source>
</evidence>
<dbReference type="Pfam" id="PF13837">
    <property type="entry name" value="Myb_DNA-bind_4"/>
    <property type="match status" value="1"/>
</dbReference>
<protein>
    <submittedName>
        <fullName evidence="4">Uncharacterized protein, isoform A</fullName>
    </submittedName>
</protein>
<feature type="region of interest" description="Disordered" evidence="2">
    <location>
        <begin position="337"/>
        <end position="393"/>
    </location>
</feature>
<gene>
    <name evidence="4" type="primary">Dyak\GE12292</name>
    <name evidence="4" type="synonym">dyak_GLEANR_12558</name>
    <name evidence="4" type="synonym">GE12292</name>
    <name evidence="4" type="ORF">Dyak_GE12292</name>
</gene>
<feature type="compositionally biased region" description="Acidic residues" evidence="2">
    <location>
        <begin position="265"/>
        <end position="277"/>
    </location>
</feature>
<dbReference type="GO" id="GO:0016604">
    <property type="term" value="C:nuclear body"/>
    <property type="evidence" value="ECO:0007669"/>
    <property type="project" value="TreeGrafter"/>
</dbReference>
<feature type="compositionally biased region" description="Low complexity" evidence="2">
    <location>
        <begin position="564"/>
        <end position="577"/>
    </location>
</feature>
<keyword evidence="1" id="KW-0175">Coiled coil</keyword>
<evidence type="ECO:0000313" key="4">
    <source>
        <dbReference type="EMBL" id="EDW91062.2"/>
    </source>
</evidence>
<reference evidence="4 5" key="2">
    <citation type="journal article" date="2007" name="PLoS Biol.">
        <title>Principles of genome evolution in the Drosophila melanogaster species group.</title>
        <authorList>
            <person name="Ranz J.M."/>
            <person name="Maurin D."/>
            <person name="Chan Y.S."/>
            <person name="von Grotthuss M."/>
            <person name="Hillier L.W."/>
            <person name="Roote J."/>
            <person name="Ashburner M."/>
            <person name="Bergman C.M."/>
        </authorList>
    </citation>
    <scope>NUCLEOTIDE SEQUENCE [LARGE SCALE GENOMIC DNA]</scope>
    <source>
        <strain evidence="5">Tai18E2 / Tucson 14021-0261.01</strain>
    </source>
</reference>
<dbReference type="InterPro" id="IPR044822">
    <property type="entry name" value="Myb_DNA-bind_4"/>
</dbReference>
<reference evidence="4 5" key="1">
    <citation type="journal article" date="2007" name="Nature">
        <title>Evolution of genes and genomes on the Drosophila phylogeny.</title>
        <authorList>
            <consortium name="Drosophila 12 Genomes Consortium"/>
            <person name="Clark A.G."/>
            <person name="Eisen M.B."/>
            <person name="Smith D.R."/>
            <person name="Bergman C.M."/>
            <person name="Oliver B."/>
            <person name="Markow T.A."/>
            <person name="Kaufman T.C."/>
            <person name="Kellis M."/>
            <person name="Gelbart W."/>
            <person name="Iyer V.N."/>
            <person name="Pollard D.A."/>
            <person name="Sackton T.B."/>
            <person name="Larracuente A.M."/>
            <person name="Singh N.D."/>
            <person name="Abad J.P."/>
            <person name="Abt D.N."/>
            <person name="Adryan B."/>
            <person name="Aguade M."/>
            <person name="Akashi H."/>
            <person name="Anderson W.W."/>
            <person name="Aquadro C.F."/>
            <person name="Ardell D.H."/>
            <person name="Arguello R."/>
            <person name="Artieri C.G."/>
            <person name="Barbash D.A."/>
            <person name="Barker D."/>
            <person name="Barsanti P."/>
            <person name="Batterham P."/>
            <person name="Batzoglou S."/>
            <person name="Begun D."/>
            <person name="Bhutkar A."/>
            <person name="Blanco E."/>
            <person name="Bosak S.A."/>
            <person name="Bradley R.K."/>
            <person name="Brand A.D."/>
            <person name="Brent M.R."/>
            <person name="Brooks A.N."/>
            <person name="Brown R.H."/>
            <person name="Butlin R.K."/>
            <person name="Caggese C."/>
            <person name="Calvi B.R."/>
            <person name="Bernardo de Carvalho A."/>
            <person name="Caspi A."/>
            <person name="Castrezana S."/>
            <person name="Celniker S.E."/>
            <person name="Chang J.L."/>
            <person name="Chapple C."/>
            <person name="Chatterji S."/>
            <person name="Chinwalla A."/>
            <person name="Civetta A."/>
            <person name="Clifton S.W."/>
            <person name="Comeron J.M."/>
            <person name="Costello J.C."/>
            <person name="Coyne J.A."/>
            <person name="Daub J."/>
            <person name="David R.G."/>
            <person name="Delcher A.L."/>
            <person name="Delehaunty K."/>
            <person name="Do C.B."/>
            <person name="Ebling H."/>
            <person name="Edwards K."/>
            <person name="Eickbush T."/>
            <person name="Evans J.D."/>
            <person name="Filipski A."/>
            <person name="Findeiss S."/>
            <person name="Freyhult E."/>
            <person name="Fulton L."/>
            <person name="Fulton R."/>
            <person name="Garcia A.C."/>
            <person name="Gardiner A."/>
            <person name="Garfield D.A."/>
            <person name="Garvin B.E."/>
            <person name="Gibson G."/>
            <person name="Gilbert D."/>
            <person name="Gnerre S."/>
            <person name="Godfrey J."/>
            <person name="Good R."/>
            <person name="Gotea V."/>
            <person name="Gravely B."/>
            <person name="Greenberg A.J."/>
            <person name="Griffiths-Jones S."/>
            <person name="Gross S."/>
            <person name="Guigo R."/>
            <person name="Gustafson E.A."/>
            <person name="Haerty W."/>
            <person name="Hahn M.W."/>
            <person name="Halligan D.L."/>
            <person name="Halpern A.L."/>
            <person name="Halter G.M."/>
            <person name="Han M.V."/>
            <person name="Heger A."/>
            <person name="Hillier L."/>
            <person name="Hinrichs A.S."/>
            <person name="Holmes I."/>
            <person name="Hoskins R.A."/>
            <person name="Hubisz M.J."/>
            <person name="Hultmark D."/>
            <person name="Huntley M.A."/>
            <person name="Jaffe D.B."/>
            <person name="Jagadeeshan S."/>
            <person name="Jeck W.R."/>
            <person name="Johnson J."/>
            <person name="Jones C.D."/>
            <person name="Jordan W.C."/>
            <person name="Karpen G.H."/>
            <person name="Kataoka E."/>
            <person name="Keightley P.D."/>
            <person name="Kheradpour P."/>
            <person name="Kirkness E.F."/>
            <person name="Koerich L.B."/>
            <person name="Kristiansen K."/>
            <person name="Kudrna D."/>
            <person name="Kulathinal R.J."/>
            <person name="Kumar S."/>
            <person name="Kwok R."/>
            <person name="Lander E."/>
            <person name="Langley C.H."/>
            <person name="Lapoint R."/>
            <person name="Lazzaro B.P."/>
            <person name="Lee S.J."/>
            <person name="Levesque L."/>
            <person name="Li R."/>
            <person name="Lin C.F."/>
            <person name="Lin M.F."/>
            <person name="Lindblad-Toh K."/>
            <person name="Llopart A."/>
            <person name="Long M."/>
            <person name="Low L."/>
            <person name="Lozovsky E."/>
            <person name="Lu J."/>
            <person name="Luo M."/>
            <person name="Machado C.A."/>
            <person name="Makalowski W."/>
            <person name="Marzo M."/>
            <person name="Matsuda M."/>
            <person name="Matzkin L."/>
            <person name="McAllister B."/>
            <person name="McBride C.S."/>
            <person name="McKernan B."/>
            <person name="McKernan K."/>
            <person name="Mendez-Lago M."/>
            <person name="Minx P."/>
            <person name="Mollenhauer M.U."/>
            <person name="Montooth K."/>
            <person name="Mount S.M."/>
            <person name="Mu X."/>
            <person name="Myers E."/>
            <person name="Negre B."/>
            <person name="Newfeld S."/>
            <person name="Nielsen R."/>
            <person name="Noor M.A."/>
            <person name="O'Grady P."/>
            <person name="Pachter L."/>
            <person name="Papaceit M."/>
            <person name="Parisi M.J."/>
            <person name="Parisi M."/>
            <person name="Parts L."/>
            <person name="Pedersen J.S."/>
            <person name="Pesole G."/>
            <person name="Phillippy A.M."/>
            <person name="Ponting C.P."/>
            <person name="Pop M."/>
            <person name="Porcelli D."/>
            <person name="Powell J.R."/>
            <person name="Prohaska S."/>
            <person name="Pruitt K."/>
            <person name="Puig M."/>
            <person name="Quesneville H."/>
            <person name="Ram K.R."/>
            <person name="Rand D."/>
            <person name="Rasmussen M.D."/>
            <person name="Reed L.K."/>
            <person name="Reenan R."/>
            <person name="Reily A."/>
            <person name="Remington K.A."/>
            <person name="Rieger T.T."/>
            <person name="Ritchie M.G."/>
            <person name="Robin C."/>
            <person name="Rogers Y.H."/>
            <person name="Rohde C."/>
            <person name="Rozas J."/>
            <person name="Rubenfield M.J."/>
            <person name="Ruiz A."/>
            <person name="Russo S."/>
            <person name="Salzberg S.L."/>
            <person name="Sanchez-Gracia A."/>
            <person name="Saranga D.J."/>
            <person name="Sato H."/>
            <person name="Schaeffer S.W."/>
            <person name="Schatz M.C."/>
            <person name="Schlenke T."/>
            <person name="Schwartz R."/>
            <person name="Segarra C."/>
            <person name="Singh R.S."/>
            <person name="Sirot L."/>
            <person name="Sirota M."/>
            <person name="Sisneros N.B."/>
            <person name="Smith C.D."/>
            <person name="Smith T.F."/>
            <person name="Spieth J."/>
            <person name="Stage D.E."/>
            <person name="Stark A."/>
            <person name="Stephan W."/>
            <person name="Strausberg R.L."/>
            <person name="Strempel S."/>
            <person name="Sturgill D."/>
            <person name="Sutton G."/>
            <person name="Sutton G.G."/>
            <person name="Tao W."/>
            <person name="Teichmann S."/>
            <person name="Tobari Y.N."/>
            <person name="Tomimura Y."/>
            <person name="Tsolas J.M."/>
            <person name="Valente V.L."/>
            <person name="Venter E."/>
            <person name="Venter J.C."/>
            <person name="Vicario S."/>
            <person name="Vieira F.G."/>
            <person name="Vilella A.J."/>
            <person name="Villasante A."/>
            <person name="Walenz B."/>
            <person name="Wang J."/>
            <person name="Wasserman M."/>
            <person name="Watts T."/>
            <person name="Wilson D."/>
            <person name="Wilson R.K."/>
            <person name="Wing R.A."/>
            <person name="Wolfner M.F."/>
            <person name="Wong A."/>
            <person name="Wong G.K."/>
            <person name="Wu C.I."/>
            <person name="Wu G."/>
            <person name="Yamamoto D."/>
            <person name="Yang H.P."/>
            <person name="Yang S.P."/>
            <person name="Yorke J.A."/>
            <person name="Yoshida K."/>
            <person name="Zdobnov E."/>
            <person name="Zhang P."/>
            <person name="Zhang Y."/>
            <person name="Zimin A.V."/>
            <person name="Baldwin J."/>
            <person name="Abdouelleil A."/>
            <person name="Abdulkadir J."/>
            <person name="Abebe A."/>
            <person name="Abera B."/>
            <person name="Abreu J."/>
            <person name="Acer S.C."/>
            <person name="Aftuck L."/>
            <person name="Alexander A."/>
            <person name="An P."/>
            <person name="Anderson E."/>
            <person name="Anderson S."/>
            <person name="Arachi H."/>
            <person name="Azer M."/>
            <person name="Bachantsang P."/>
            <person name="Barry A."/>
            <person name="Bayul T."/>
            <person name="Berlin A."/>
            <person name="Bessette D."/>
            <person name="Bloom T."/>
            <person name="Blye J."/>
            <person name="Boguslavskiy L."/>
            <person name="Bonnet C."/>
            <person name="Boukhgalter B."/>
            <person name="Bourzgui I."/>
            <person name="Brown A."/>
            <person name="Cahill P."/>
            <person name="Channer S."/>
            <person name="Cheshatsang Y."/>
            <person name="Chuda L."/>
            <person name="Citroen M."/>
            <person name="Collymore A."/>
            <person name="Cooke P."/>
            <person name="Costello M."/>
            <person name="D'Aco K."/>
            <person name="Daza R."/>
            <person name="De Haan G."/>
            <person name="DeGray S."/>
            <person name="DeMaso C."/>
            <person name="Dhargay N."/>
            <person name="Dooley K."/>
            <person name="Dooley E."/>
            <person name="Doricent M."/>
            <person name="Dorje P."/>
            <person name="Dorjee K."/>
            <person name="Dupes A."/>
            <person name="Elong R."/>
            <person name="Falk J."/>
            <person name="Farina A."/>
            <person name="Faro S."/>
            <person name="Ferguson D."/>
            <person name="Fisher S."/>
            <person name="Foley C.D."/>
            <person name="Franke A."/>
            <person name="Friedrich D."/>
            <person name="Gadbois L."/>
            <person name="Gearin G."/>
            <person name="Gearin C.R."/>
            <person name="Giannoukos G."/>
            <person name="Goode T."/>
            <person name="Graham J."/>
            <person name="Grandbois E."/>
            <person name="Grewal S."/>
            <person name="Gyaltsen K."/>
            <person name="Hafez N."/>
            <person name="Hagos B."/>
            <person name="Hall J."/>
            <person name="Henson C."/>
            <person name="Hollinger A."/>
            <person name="Honan T."/>
            <person name="Huard M.D."/>
            <person name="Hughes L."/>
            <person name="Hurhula B."/>
            <person name="Husby M.E."/>
            <person name="Kamat A."/>
            <person name="Kanga B."/>
            <person name="Kashin S."/>
            <person name="Khazanovich D."/>
            <person name="Kisner P."/>
            <person name="Lance K."/>
            <person name="Lara M."/>
            <person name="Lee W."/>
            <person name="Lennon N."/>
            <person name="Letendre F."/>
            <person name="LeVine R."/>
            <person name="Lipovsky A."/>
            <person name="Liu X."/>
            <person name="Liu J."/>
            <person name="Liu S."/>
            <person name="Lokyitsang T."/>
            <person name="Lokyitsang Y."/>
            <person name="Lubonja R."/>
            <person name="Lui A."/>
            <person name="MacDonald P."/>
            <person name="Magnisalis V."/>
            <person name="Maru K."/>
            <person name="Matthews C."/>
            <person name="McCusker W."/>
            <person name="McDonough S."/>
            <person name="Mehta T."/>
            <person name="Meldrim J."/>
            <person name="Meneus L."/>
            <person name="Mihai O."/>
            <person name="Mihalev A."/>
            <person name="Mihova T."/>
            <person name="Mittelman R."/>
            <person name="Mlenga V."/>
            <person name="Montmayeur A."/>
            <person name="Mulrain L."/>
            <person name="Navidi A."/>
            <person name="Naylor J."/>
            <person name="Negash T."/>
            <person name="Nguyen T."/>
            <person name="Nguyen N."/>
            <person name="Nicol R."/>
            <person name="Norbu C."/>
            <person name="Norbu N."/>
            <person name="Novod N."/>
            <person name="O'Neill B."/>
            <person name="Osman S."/>
            <person name="Markiewicz E."/>
            <person name="Oyono O.L."/>
            <person name="Patti C."/>
            <person name="Phunkhang P."/>
            <person name="Pierre F."/>
            <person name="Priest M."/>
            <person name="Raghuraman S."/>
            <person name="Rege F."/>
            <person name="Reyes R."/>
            <person name="Rise C."/>
            <person name="Rogov P."/>
            <person name="Ross K."/>
            <person name="Ryan E."/>
            <person name="Settipalli S."/>
            <person name="Shea T."/>
            <person name="Sherpa N."/>
            <person name="Shi L."/>
            <person name="Shih D."/>
            <person name="Sparrow T."/>
            <person name="Spaulding J."/>
            <person name="Stalker J."/>
            <person name="Stange-Thomann N."/>
            <person name="Stavropoulos S."/>
            <person name="Stone C."/>
            <person name="Strader C."/>
            <person name="Tesfaye S."/>
            <person name="Thomson T."/>
            <person name="Thoulutsang Y."/>
            <person name="Thoulutsang D."/>
            <person name="Topham K."/>
            <person name="Topping I."/>
            <person name="Tsamla T."/>
            <person name="Vassiliev H."/>
            <person name="Vo A."/>
            <person name="Wangchuk T."/>
            <person name="Wangdi T."/>
            <person name="Weiand M."/>
            <person name="Wilkinson J."/>
            <person name="Wilson A."/>
            <person name="Yadav S."/>
            <person name="Young G."/>
            <person name="Yu Q."/>
            <person name="Zembek L."/>
            <person name="Zhong D."/>
            <person name="Zimmer A."/>
            <person name="Zwirko Z."/>
            <person name="Jaffe D.B."/>
            <person name="Alvarez P."/>
            <person name="Brockman W."/>
            <person name="Butler J."/>
            <person name="Chin C."/>
            <person name="Gnerre S."/>
            <person name="Grabherr M."/>
            <person name="Kleber M."/>
            <person name="Mauceli E."/>
            <person name="MacCallum I."/>
        </authorList>
    </citation>
    <scope>NUCLEOTIDE SEQUENCE [LARGE SCALE GENOMIC DNA]</scope>
    <source>
        <strain evidence="5">Tai18E2 / Tucson 14021-0261.01</strain>
    </source>
</reference>
<dbReference type="AlphaFoldDB" id="B4P7N6"/>
<sequence length="741" mass="80546">MRRSRVRILIGVPIRQIPITSRVFFCRQQWIPVNQLNGKYEYQGFFLVPVGKTPKRRGRSAAAMSLKSSARIKKRRSEAAAATYPVPPTPAQAVSNGTASPANPVSTTSNPGNGALNPCQSSSKKHSFVGRNPNFDTDETKLLIQLWGDPKLQRTLITTHKKHAVICQLAAKMQEYGYHRSPEEITTRIKNLKCFYNRLKKDKECGGQSTDSEPSWKHFAEMDAIMTRPIFSVRPNEVPAPSLKYQLEQALEEHAERRKRRLENGEELSESDNEEDDMLLSALVSKNKETGSRKELEAGCLEADTDMNEESFSKRRKVSADVEVDIGEALKSPCIKSEPAQEVETAAATSTVEPELEEDDDCMLLPQPKEEPIDVDAADDPPTEKSSSTNTTSTLADMLQRNKPSNLLPFTGANVIIPASITTTTASISSTTQSSTTTPSKLQGGKISLVPTNFLMQSKLPAAAGPSPMANGAKGAAPQIQLLQSAINQGARLMISGSAAAPAQPSNAGLVATAPGGVKFVLVNAEQAKAAAAAAAVGKSTASLPLSTAQAQVQAAVQQQQQKLQHSLQQEQHQQHIQLEKEESRRVHEKAREDLQTKRHMTTMRILLRQLLNSQNEANEIQHNRLSLERERLDWEKSMGERLLNMLPSLIQPAPAASPCSTAQRLQPPKLLFTTALPMSNGTVTMPHILTSNSLPKVITTSSCNSGVAVAGSGVGLVASVATKPVDNDVQLVTPKQEKEV</sequence>
<dbReference type="PANTHER" id="PTHR22666">
    <property type="entry name" value="MYB_SANT-LIKE DNA-BINDING DOMAIN-CONTAINING PROTEIN 1"/>
    <property type="match status" value="1"/>
</dbReference>
<dbReference type="EMBL" id="CM000158">
    <property type="protein sequence ID" value="EDW91062.2"/>
    <property type="molecule type" value="Genomic_DNA"/>
</dbReference>